<keyword evidence="5" id="KW-1185">Reference proteome</keyword>
<dbReference type="EMBL" id="FUWX01000006">
    <property type="protein sequence ID" value="SJZ55015.1"/>
    <property type="molecule type" value="Genomic_DNA"/>
</dbReference>
<dbReference type="PRINTS" id="PR00368">
    <property type="entry name" value="FADPNR"/>
</dbReference>
<dbReference type="GO" id="GO:0016491">
    <property type="term" value="F:oxidoreductase activity"/>
    <property type="evidence" value="ECO:0007669"/>
    <property type="project" value="UniProtKB-KW"/>
</dbReference>
<dbReference type="InterPro" id="IPR050097">
    <property type="entry name" value="Ferredoxin-NADP_redctase_2"/>
</dbReference>
<dbReference type="PRINTS" id="PR00469">
    <property type="entry name" value="PNDRDTASEII"/>
</dbReference>
<dbReference type="Pfam" id="PF07992">
    <property type="entry name" value="Pyr_redox_2"/>
    <property type="match status" value="1"/>
</dbReference>
<organism evidence="4 5">
    <name type="scientific">Cetobacterium ceti</name>
    <dbReference type="NCBI Taxonomy" id="180163"/>
    <lineage>
        <taxon>Bacteria</taxon>
        <taxon>Fusobacteriati</taxon>
        <taxon>Fusobacteriota</taxon>
        <taxon>Fusobacteriia</taxon>
        <taxon>Fusobacteriales</taxon>
        <taxon>Fusobacteriaceae</taxon>
        <taxon>Cetobacterium</taxon>
    </lineage>
</organism>
<evidence type="ECO:0000256" key="1">
    <source>
        <dbReference type="ARBA" id="ARBA00022630"/>
    </source>
</evidence>
<dbReference type="Gene3D" id="3.50.50.60">
    <property type="entry name" value="FAD/NAD(P)-binding domain"/>
    <property type="match status" value="2"/>
</dbReference>
<dbReference type="InterPro" id="IPR036188">
    <property type="entry name" value="FAD/NAD-bd_sf"/>
</dbReference>
<dbReference type="InterPro" id="IPR023753">
    <property type="entry name" value="FAD/NAD-binding_dom"/>
</dbReference>
<dbReference type="Proteomes" id="UP000191153">
    <property type="component" value="Unassembled WGS sequence"/>
</dbReference>
<evidence type="ECO:0000313" key="4">
    <source>
        <dbReference type="EMBL" id="SJZ55015.1"/>
    </source>
</evidence>
<keyword evidence="1" id="KW-0285">Flavoprotein</keyword>
<dbReference type="AlphaFoldDB" id="A0A1T4LJY6"/>
<evidence type="ECO:0000313" key="5">
    <source>
        <dbReference type="Proteomes" id="UP000191153"/>
    </source>
</evidence>
<keyword evidence="2" id="KW-0560">Oxidoreductase</keyword>
<accession>A0A1T4LJY6</accession>
<dbReference type="SUPFAM" id="SSF51905">
    <property type="entry name" value="FAD/NAD(P)-binding domain"/>
    <property type="match status" value="1"/>
</dbReference>
<dbReference type="PANTHER" id="PTHR48105">
    <property type="entry name" value="THIOREDOXIN REDUCTASE 1-RELATED-RELATED"/>
    <property type="match status" value="1"/>
</dbReference>
<sequence length="321" mass="34532">MEKIYDVIIIGAGPAGLSAALYTSRSKLSTLILEKSKTGGQIVTTSEVANYPGSVHDSDGMETSGPKLIARMVKQAEYFGAERLMKEVVSYDFNGDIKTVTTSDGTIFKTKTIIIATGAYSRKLGVPGEKELTGKGVSYCATCDADFFTDLEVFCVGAGYAAAEEAMYLTKFARKVTIVAREPEFTCAQSIADKVFQNPNITVLFNTEITALKGDGILESADFKNNITGETWEYVADEDDGTFGVFVFIGYIPATSLFKGTVDMDQWGYINTDELMATNIPGVFAAGDLRPKNLRQVITAAADGAIAATSAEKYIADKFGH</sequence>
<evidence type="ECO:0000256" key="2">
    <source>
        <dbReference type="ARBA" id="ARBA00023002"/>
    </source>
</evidence>
<dbReference type="STRING" id="180163.SAMN02745174_00888"/>
<feature type="domain" description="FAD/NAD(P)-binding" evidence="3">
    <location>
        <begin position="5"/>
        <end position="304"/>
    </location>
</feature>
<reference evidence="4 5" key="1">
    <citation type="submission" date="2017-02" db="EMBL/GenBank/DDBJ databases">
        <authorList>
            <person name="Peterson S.W."/>
        </authorList>
    </citation>
    <scope>NUCLEOTIDE SEQUENCE [LARGE SCALE GENOMIC DNA]</scope>
    <source>
        <strain evidence="4 5">ATCC 700028</strain>
    </source>
</reference>
<protein>
    <submittedName>
        <fullName evidence="4">Thioredoxin reductase (NADPH)</fullName>
    </submittedName>
</protein>
<proteinExistence type="predicted"/>
<gene>
    <name evidence="4" type="ORF">SAMN02745174_00888</name>
</gene>
<dbReference type="OrthoDB" id="9806179at2"/>
<name>A0A1T4LJY6_9FUSO</name>
<dbReference type="RefSeq" id="WP_078693416.1">
    <property type="nucleotide sequence ID" value="NZ_FUWX01000006.1"/>
</dbReference>
<evidence type="ECO:0000259" key="3">
    <source>
        <dbReference type="Pfam" id="PF07992"/>
    </source>
</evidence>